<protein>
    <submittedName>
        <fullName evidence="2">Uncharacterized protein</fullName>
    </submittedName>
</protein>
<reference evidence="3" key="1">
    <citation type="journal article" date="2019" name="Int. J. Syst. Evol. Microbiol.">
        <title>The Global Catalogue of Microorganisms (GCM) 10K type strain sequencing project: providing services to taxonomists for standard genome sequencing and annotation.</title>
        <authorList>
            <consortium name="The Broad Institute Genomics Platform"/>
            <consortium name="The Broad Institute Genome Sequencing Center for Infectious Disease"/>
            <person name="Wu L."/>
            <person name="Ma J."/>
        </authorList>
    </citation>
    <scope>NUCLEOTIDE SEQUENCE [LARGE SCALE GENOMIC DNA]</scope>
    <source>
        <strain evidence="3">KCTC 62575</strain>
    </source>
</reference>
<dbReference type="EMBL" id="JBHRSF010000135">
    <property type="protein sequence ID" value="MFC2997389.1"/>
    <property type="molecule type" value="Genomic_DNA"/>
</dbReference>
<comment type="caution">
    <text evidence="2">The sequence shown here is derived from an EMBL/GenBank/DDBJ whole genome shotgun (WGS) entry which is preliminary data.</text>
</comment>
<feature type="compositionally biased region" description="Polar residues" evidence="1">
    <location>
        <begin position="38"/>
        <end position="53"/>
    </location>
</feature>
<dbReference type="RefSeq" id="WP_171405225.1">
    <property type="nucleotide sequence ID" value="NZ_JBHRSF010000135.1"/>
</dbReference>
<keyword evidence="3" id="KW-1185">Reference proteome</keyword>
<name>A0ABV7BMN6_9GAMM</name>
<sequence>MTCQGCEQRRQWMKKQYDKSKERMLRVFKSLGVVDPTEQQINRAEQSTDSNQQRTERTG</sequence>
<evidence type="ECO:0000313" key="2">
    <source>
        <dbReference type="EMBL" id="MFC2997389.1"/>
    </source>
</evidence>
<proteinExistence type="predicted"/>
<dbReference type="Proteomes" id="UP001595455">
    <property type="component" value="Unassembled WGS sequence"/>
</dbReference>
<evidence type="ECO:0000256" key="1">
    <source>
        <dbReference type="SAM" id="MobiDB-lite"/>
    </source>
</evidence>
<gene>
    <name evidence="2" type="ORF">ACFODO_19510</name>
</gene>
<accession>A0ABV7BMN6</accession>
<evidence type="ECO:0000313" key="3">
    <source>
        <dbReference type="Proteomes" id="UP001595455"/>
    </source>
</evidence>
<feature type="region of interest" description="Disordered" evidence="1">
    <location>
        <begin position="38"/>
        <end position="59"/>
    </location>
</feature>
<organism evidence="2 3">
    <name type="scientific">Acinetobacter sichuanensis</name>
    <dbReference type="NCBI Taxonomy" id="2136183"/>
    <lineage>
        <taxon>Bacteria</taxon>
        <taxon>Pseudomonadati</taxon>
        <taxon>Pseudomonadota</taxon>
        <taxon>Gammaproteobacteria</taxon>
        <taxon>Moraxellales</taxon>
        <taxon>Moraxellaceae</taxon>
        <taxon>Acinetobacter</taxon>
    </lineage>
</organism>